<reference evidence="3" key="1">
    <citation type="journal article" date="2019" name="Int. J. Syst. Evol. Microbiol.">
        <title>The Global Catalogue of Microorganisms (GCM) 10K type strain sequencing project: providing services to taxonomists for standard genome sequencing and annotation.</title>
        <authorList>
            <consortium name="The Broad Institute Genomics Platform"/>
            <consortium name="The Broad Institute Genome Sequencing Center for Infectious Disease"/>
            <person name="Wu L."/>
            <person name="Ma J."/>
        </authorList>
    </citation>
    <scope>NUCLEOTIDE SEQUENCE [LARGE SCALE GENOMIC DNA]</scope>
    <source>
        <strain evidence="3">CCUG 57942</strain>
    </source>
</reference>
<evidence type="ECO:0000256" key="1">
    <source>
        <dbReference type="SAM" id="Phobius"/>
    </source>
</evidence>
<organism evidence="2 3">
    <name type="scientific">Rubritalea tangerina</name>
    <dbReference type="NCBI Taxonomy" id="430798"/>
    <lineage>
        <taxon>Bacteria</taxon>
        <taxon>Pseudomonadati</taxon>
        <taxon>Verrucomicrobiota</taxon>
        <taxon>Verrucomicrobiia</taxon>
        <taxon>Verrucomicrobiales</taxon>
        <taxon>Rubritaleaceae</taxon>
        <taxon>Rubritalea</taxon>
    </lineage>
</organism>
<comment type="caution">
    <text evidence="2">The sequence shown here is derived from an EMBL/GenBank/DDBJ whole genome shotgun (WGS) entry which is preliminary data.</text>
</comment>
<dbReference type="EMBL" id="JBHUJB010000022">
    <property type="protein sequence ID" value="MFD2158390.1"/>
    <property type="molecule type" value="Genomic_DNA"/>
</dbReference>
<dbReference type="RefSeq" id="WP_377086393.1">
    <property type="nucleotide sequence ID" value="NZ_JBHSJL010000014.1"/>
</dbReference>
<evidence type="ECO:0000313" key="2">
    <source>
        <dbReference type="EMBL" id="MFD2158390.1"/>
    </source>
</evidence>
<proteinExistence type="predicted"/>
<dbReference type="Proteomes" id="UP001597389">
    <property type="component" value="Unassembled WGS sequence"/>
</dbReference>
<keyword evidence="3" id="KW-1185">Reference proteome</keyword>
<keyword evidence="1" id="KW-1133">Transmembrane helix</keyword>
<keyword evidence="1" id="KW-0812">Transmembrane</keyword>
<protein>
    <submittedName>
        <fullName evidence="2">Uncharacterized protein</fullName>
    </submittedName>
</protein>
<feature type="transmembrane region" description="Helical" evidence="1">
    <location>
        <begin position="6"/>
        <end position="22"/>
    </location>
</feature>
<sequence length="173" mass="19908">MLRNIITVVLCIASYFGAIFLLESRHPEVKQLSSRTEVIGTKLHASGLPDQLLGTFNIQHELSRKWLNSQQDLDDETKGYFASLQASQSQFTFDGQSIWFVDHIANIPVKVLKQENYMLELEMLESSAEHKGSLTFFLQWDDQGNVWYSNYSHLQGGEKKIYRACYRKSVPVE</sequence>
<evidence type="ECO:0000313" key="3">
    <source>
        <dbReference type="Proteomes" id="UP001597389"/>
    </source>
</evidence>
<accession>A0ABW4Z911</accession>
<gene>
    <name evidence="2" type="ORF">ACFSW8_05730</name>
</gene>
<keyword evidence="1" id="KW-0472">Membrane</keyword>
<name>A0ABW4Z911_9BACT</name>